<name>A0AAP6JI50_9GAMM</name>
<dbReference type="FunFam" id="1.10.10.410:FF:000001">
    <property type="entry name" value="Aspartyl/glutamyl-tRNA(Asn/Gln) amidotransferase subunit B"/>
    <property type="match status" value="1"/>
</dbReference>
<comment type="catalytic activity">
    <reaction evidence="10 11">
        <text>L-glutamyl-tRNA(Gln) + L-glutamine + ATP + H2O = L-glutaminyl-tRNA(Gln) + L-glutamate + ADP + phosphate + H(+)</text>
        <dbReference type="Rhea" id="RHEA:17521"/>
        <dbReference type="Rhea" id="RHEA-COMP:9681"/>
        <dbReference type="Rhea" id="RHEA-COMP:9684"/>
        <dbReference type="ChEBI" id="CHEBI:15377"/>
        <dbReference type="ChEBI" id="CHEBI:15378"/>
        <dbReference type="ChEBI" id="CHEBI:29985"/>
        <dbReference type="ChEBI" id="CHEBI:30616"/>
        <dbReference type="ChEBI" id="CHEBI:43474"/>
        <dbReference type="ChEBI" id="CHEBI:58359"/>
        <dbReference type="ChEBI" id="CHEBI:78520"/>
        <dbReference type="ChEBI" id="CHEBI:78521"/>
        <dbReference type="ChEBI" id="CHEBI:456216"/>
    </reaction>
</comment>
<dbReference type="Proteomes" id="UP001302316">
    <property type="component" value="Unassembled WGS sequence"/>
</dbReference>
<evidence type="ECO:0000256" key="4">
    <source>
        <dbReference type="ARBA" id="ARBA00022598"/>
    </source>
</evidence>
<dbReference type="Pfam" id="PF02637">
    <property type="entry name" value="GatB_Yqey"/>
    <property type="match status" value="1"/>
</dbReference>
<evidence type="ECO:0000256" key="9">
    <source>
        <dbReference type="ARBA" id="ARBA00047380"/>
    </source>
</evidence>
<dbReference type="SUPFAM" id="SSF89095">
    <property type="entry name" value="GatB/YqeY motif"/>
    <property type="match status" value="1"/>
</dbReference>
<dbReference type="HAMAP" id="MF_00121">
    <property type="entry name" value="GatB"/>
    <property type="match status" value="1"/>
</dbReference>
<dbReference type="NCBIfam" id="NF004015">
    <property type="entry name" value="PRK05477.1-5"/>
    <property type="match status" value="1"/>
</dbReference>
<keyword evidence="14" id="KW-1185">Reference proteome</keyword>
<sequence>MEWETVIGLEIHTQLQTSSKIFSGSSTAYGAEPNTQASLIDLGYPGMLPVLNREAVGMAVKLGLAIGAKIADRSVFARKNYFYPDLPKGYQISQYELPVVYEGTLDIEMDDGSTKTVGVTRAHLEEDAGKSLHEGFETMTGIDLNRAGTPLLEIVSEPDLRSSAEAVAYMKKLHSLVRYLEICDGNMQEGSFRCDANVSVRPKGQKEFGTRTEIKNVNSFRFVEKAIDYEVERQIDVLESGGEVVQETRLYDPAKGETRSMRTKEEANDYRYFPDPDLLPLEIENSFVEKVRSSLPELPDAKRERFISDYGLKAYDAGVLTATREMGDFYEAVVKASGGDPKLAANWVMGEFSGFLNKDGVEIAEAPVNADALAGLLKRIEDNTISGKIAKDVFEAMWAGEGDADTIIDKKGLKQITDASAIEPIIDDVLEKNPQQLEQYRAGKDKLFGFFVGQVMKATKGKANPQQVNELLKEKLKG</sequence>
<dbReference type="InterPro" id="IPR017958">
    <property type="entry name" value="Gln-tRNA_amidoTrfase_suB_CS"/>
</dbReference>
<dbReference type="Gene3D" id="1.10.10.410">
    <property type="match status" value="1"/>
</dbReference>
<dbReference type="InterPro" id="IPR004413">
    <property type="entry name" value="GatB"/>
</dbReference>
<dbReference type="NCBIfam" id="NF004014">
    <property type="entry name" value="PRK05477.1-4"/>
    <property type="match status" value="1"/>
</dbReference>
<accession>A0AAP6JI50</accession>
<dbReference type="SMART" id="SM00845">
    <property type="entry name" value="GatB_Yqey"/>
    <property type="match status" value="1"/>
</dbReference>
<organism evidence="13 14">
    <name type="scientific">Natronospira elongata</name>
    <dbReference type="NCBI Taxonomy" id="3110268"/>
    <lineage>
        <taxon>Bacteria</taxon>
        <taxon>Pseudomonadati</taxon>
        <taxon>Pseudomonadota</taxon>
        <taxon>Gammaproteobacteria</taxon>
        <taxon>Natronospirales</taxon>
        <taxon>Natronospiraceae</taxon>
        <taxon>Natronospira</taxon>
    </lineage>
</organism>
<evidence type="ECO:0000256" key="6">
    <source>
        <dbReference type="ARBA" id="ARBA00022840"/>
    </source>
</evidence>
<evidence type="ECO:0000256" key="3">
    <source>
        <dbReference type="ARBA" id="ARBA00016923"/>
    </source>
</evidence>
<comment type="similarity">
    <text evidence="1 11">Belongs to the GatB/GatE family. GatB subfamily.</text>
</comment>
<comment type="function">
    <text evidence="8 11">Allows the formation of correctly charged Asn-tRNA(Asn) or Gln-tRNA(Gln) through the transamidation of misacylated Asp-tRNA(Asn) or Glu-tRNA(Gln) in organisms which lack either or both of asparaginyl-tRNA or glutaminyl-tRNA synthetases. The reaction takes place in the presence of glutamine and ATP through an activated phospho-Asp-tRNA(Asn) or phospho-Glu-tRNA(Gln).</text>
</comment>
<evidence type="ECO:0000259" key="12">
    <source>
        <dbReference type="SMART" id="SM00845"/>
    </source>
</evidence>
<evidence type="ECO:0000256" key="7">
    <source>
        <dbReference type="ARBA" id="ARBA00022917"/>
    </source>
</evidence>
<dbReference type="FunFam" id="1.10.150.380:FF:000001">
    <property type="entry name" value="Aspartyl/glutamyl-tRNA(Asn/Gln) amidotransferase subunit B"/>
    <property type="match status" value="1"/>
</dbReference>
<comment type="catalytic activity">
    <reaction evidence="9 11">
        <text>L-aspartyl-tRNA(Asn) + L-glutamine + ATP + H2O = L-asparaginyl-tRNA(Asn) + L-glutamate + ADP + phosphate + 2 H(+)</text>
        <dbReference type="Rhea" id="RHEA:14513"/>
        <dbReference type="Rhea" id="RHEA-COMP:9674"/>
        <dbReference type="Rhea" id="RHEA-COMP:9677"/>
        <dbReference type="ChEBI" id="CHEBI:15377"/>
        <dbReference type="ChEBI" id="CHEBI:15378"/>
        <dbReference type="ChEBI" id="CHEBI:29985"/>
        <dbReference type="ChEBI" id="CHEBI:30616"/>
        <dbReference type="ChEBI" id="CHEBI:43474"/>
        <dbReference type="ChEBI" id="CHEBI:58359"/>
        <dbReference type="ChEBI" id="CHEBI:78515"/>
        <dbReference type="ChEBI" id="CHEBI:78516"/>
        <dbReference type="ChEBI" id="CHEBI:456216"/>
    </reaction>
</comment>
<dbReference type="AlphaFoldDB" id="A0AAP6JI50"/>
<dbReference type="GO" id="GO:0050567">
    <property type="term" value="F:glutaminyl-tRNA synthase (glutamine-hydrolyzing) activity"/>
    <property type="evidence" value="ECO:0007669"/>
    <property type="project" value="UniProtKB-UniRule"/>
</dbReference>
<dbReference type="InterPro" id="IPR042114">
    <property type="entry name" value="GatB_C_1"/>
</dbReference>
<proteinExistence type="inferred from homology"/>
<keyword evidence="7 11" id="KW-0648">Protein biosynthesis</keyword>
<evidence type="ECO:0000313" key="13">
    <source>
        <dbReference type="EMBL" id="MEA5445464.1"/>
    </source>
</evidence>
<dbReference type="PANTHER" id="PTHR11659">
    <property type="entry name" value="GLUTAMYL-TRNA GLN AMIDOTRANSFERASE SUBUNIT B MITOCHONDRIAL AND PROKARYOTIC PET112-RELATED"/>
    <property type="match status" value="1"/>
</dbReference>
<feature type="domain" description="Asn/Gln amidotransferase" evidence="12">
    <location>
        <begin position="328"/>
        <end position="476"/>
    </location>
</feature>
<keyword evidence="5 11" id="KW-0547">Nucleotide-binding</keyword>
<dbReference type="NCBIfam" id="TIGR00133">
    <property type="entry name" value="gatB"/>
    <property type="match status" value="1"/>
</dbReference>
<dbReference type="SUPFAM" id="SSF55931">
    <property type="entry name" value="Glutamine synthetase/guanido kinase"/>
    <property type="match status" value="1"/>
</dbReference>
<evidence type="ECO:0000256" key="11">
    <source>
        <dbReference type="HAMAP-Rule" id="MF_00121"/>
    </source>
</evidence>
<dbReference type="GO" id="GO:0070681">
    <property type="term" value="P:glutaminyl-tRNAGln biosynthesis via transamidation"/>
    <property type="evidence" value="ECO:0007669"/>
    <property type="project" value="TreeGrafter"/>
</dbReference>
<dbReference type="Gene3D" id="1.10.150.380">
    <property type="entry name" value="GatB domain, N-terminal subdomain"/>
    <property type="match status" value="1"/>
</dbReference>
<comment type="caution">
    <text evidence="13">The sequence shown here is derived from an EMBL/GenBank/DDBJ whole genome shotgun (WGS) entry which is preliminary data.</text>
</comment>
<protein>
    <recommendedName>
        <fullName evidence="3 11">Aspartyl/glutamyl-tRNA(Asn/Gln) amidotransferase subunit B</fullName>
        <shortName evidence="11">Asp/Glu-ADT subunit B</shortName>
        <ecNumber evidence="11">6.3.5.-</ecNumber>
    </recommendedName>
</protein>
<evidence type="ECO:0000256" key="8">
    <source>
        <dbReference type="ARBA" id="ARBA00024799"/>
    </source>
</evidence>
<dbReference type="NCBIfam" id="NF004012">
    <property type="entry name" value="PRK05477.1-2"/>
    <property type="match status" value="1"/>
</dbReference>
<dbReference type="EC" id="6.3.5.-" evidence="11"/>
<dbReference type="PROSITE" id="PS01234">
    <property type="entry name" value="GATB"/>
    <property type="match status" value="1"/>
</dbReference>
<dbReference type="Pfam" id="PF02934">
    <property type="entry name" value="GatB_N"/>
    <property type="match status" value="1"/>
</dbReference>
<dbReference type="PANTHER" id="PTHR11659:SF0">
    <property type="entry name" value="GLUTAMYL-TRNA(GLN) AMIDOTRANSFERASE SUBUNIT B, MITOCHONDRIAL"/>
    <property type="match status" value="1"/>
</dbReference>
<evidence type="ECO:0000313" key="14">
    <source>
        <dbReference type="Proteomes" id="UP001302316"/>
    </source>
</evidence>
<keyword evidence="6 11" id="KW-0067">ATP-binding</keyword>
<evidence type="ECO:0000256" key="5">
    <source>
        <dbReference type="ARBA" id="ARBA00022741"/>
    </source>
</evidence>
<evidence type="ECO:0000256" key="1">
    <source>
        <dbReference type="ARBA" id="ARBA00005306"/>
    </source>
</evidence>
<evidence type="ECO:0000256" key="2">
    <source>
        <dbReference type="ARBA" id="ARBA00011123"/>
    </source>
</evidence>
<keyword evidence="4 11" id="KW-0436">Ligase</keyword>
<dbReference type="InterPro" id="IPR006075">
    <property type="entry name" value="Asn/Gln-tRNA_Trfase_suB/E_cat"/>
</dbReference>
<dbReference type="InterPro" id="IPR023168">
    <property type="entry name" value="GatB_Yqey_C_2"/>
</dbReference>
<evidence type="ECO:0000256" key="10">
    <source>
        <dbReference type="ARBA" id="ARBA00047913"/>
    </source>
</evidence>
<dbReference type="GO" id="GO:0006412">
    <property type="term" value="P:translation"/>
    <property type="evidence" value="ECO:0007669"/>
    <property type="project" value="UniProtKB-UniRule"/>
</dbReference>
<reference evidence="13 14" key="1">
    <citation type="submission" date="2023-12" db="EMBL/GenBank/DDBJ databases">
        <title>Whole-genome sequencing of halo(alkali)philic microorganisms from hypersaline lakes.</title>
        <authorList>
            <person name="Sorokin D.Y."/>
            <person name="Merkel A.Y."/>
            <person name="Messina E."/>
            <person name="Yakimov M."/>
        </authorList>
    </citation>
    <scope>NUCLEOTIDE SEQUENCE [LARGE SCALE GENOMIC DNA]</scope>
    <source>
        <strain evidence="13 14">AB-CW1</strain>
    </source>
</reference>
<dbReference type="InterPro" id="IPR003789">
    <property type="entry name" value="Asn/Gln_tRNA_amidoTrase-B-like"/>
</dbReference>
<dbReference type="InterPro" id="IPR014746">
    <property type="entry name" value="Gln_synth/guanido_kin_cat_dom"/>
</dbReference>
<dbReference type="GO" id="GO:0005524">
    <property type="term" value="F:ATP binding"/>
    <property type="evidence" value="ECO:0007669"/>
    <property type="project" value="UniProtKB-KW"/>
</dbReference>
<comment type="subunit">
    <text evidence="2 11">Heterotrimer of A, B and C subunits.</text>
</comment>
<dbReference type="RefSeq" id="WP_346051091.1">
    <property type="nucleotide sequence ID" value="NZ_JAYGII010000010.1"/>
</dbReference>
<gene>
    <name evidence="11 13" type="primary">gatB</name>
    <name evidence="13" type="ORF">VCB98_06500</name>
</gene>
<dbReference type="EMBL" id="JAYGII010000010">
    <property type="protein sequence ID" value="MEA5445464.1"/>
    <property type="molecule type" value="Genomic_DNA"/>
</dbReference>
<dbReference type="InterPro" id="IPR018027">
    <property type="entry name" value="Asn/Gln_amidotransferase"/>
</dbReference>
<dbReference type="InterPro" id="IPR017959">
    <property type="entry name" value="Asn/Gln-tRNA_amidoTrfase_suB/E"/>
</dbReference>